<feature type="domain" description="CinA C-terminal" evidence="1">
    <location>
        <begin position="7"/>
        <end position="158"/>
    </location>
</feature>
<dbReference type="PATRIC" id="fig|472175.3.peg.1021"/>
<sequence>MSDTEILAGKVLRTLQQRGLMLATAESCTGGLVAGAITDINGASEVLDRGFVTYTNEAKVEMLGVDPQTIKQHGAVSKECAREMADGALRNSHADIAVSITGIAGPGGGSPDKPVGLVWFGLAVAGLPVVTERRSFAPEGRAIVRRDSVLTALQMVLEAAEKAKPQTEATP</sequence>
<keyword evidence="3" id="KW-1185">Reference proteome</keyword>
<dbReference type="EMBL" id="JMQM01000001">
    <property type="protein sequence ID" value="KFB09986.1"/>
    <property type="molecule type" value="Genomic_DNA"/>
</dbReference>
<reference evidence="2 3" key="1">
    <citation type="submission" date="2014-05" db="EMBL/GenBank/DDBJ databases">
        <title>Draft Genome Sequence of Nitratireductor basaltis Strain UMTGB225, A Marine Bacterium Isolated from Green Barrel Tunicate.</title>
        <authorList>
            <person name="Gan H.Y."/>
        </authorList>
    </citation>
    <scope>NUCLEOTIDE SEQUENCE [LARGE SCALE GENOMIC DNA]</scope>
    <source>
        <strain evidence="2 3">UMTGB225</strain>
    </source>
</reference>
<evidence type="ECO:0000259" key="1">
    <source>
        <dbReference type="Pfam" id="PF02464"/>
    </source>
</evidence>
<dbReference type="InterPro" id="IPR008136">
    <property type="entry name" value="CinA_C"/>
</dbReference>
<accession>A0A084UAK0</accession>
<evidence type="ECO:0000313" key="3">
    <source>
        <dbReference type="Proteomes" id="UP000053675"/>
    </source>
</evidence>
<dbReference type="InterPro" id="IPR036653">
    <property type="entry name" value="CinA-like_C"/>
</dbReference>
<proteinExistence type="predicted"/>
<dbReference type="Pfam" id="PF02464">
    <property type="entry name" value="CinA"/>
    <property type="match status" value="1"/>
</dbReference>
<dbReference type="Proteomes" id="UP000053675">
    <property type="component" value="Unassembled WGS sequence"/>
</dbReference>
<name>A0A084UAK0_9HYPH</name>
<dbReference type="STRING" id="472175.EL18_01013"/>
<dbReference type="NCBIfam" id="TIGR00199">
    <property type="entry name" value="PncC_domain"/>
    <property type="match status" value="1"/>
</dbReference>
<comment type="caution">
    <text evidence="2">The sequence shown here is derived from an EMBL/GenBank/DDBJ whole genome shotgun (WGS) entry which is preliminary data.</text>
</comment>
<evidence type="ECO:0000313" key="2">
    <source>
        <dbReference type="EMBL" id="KFB09986.1"/>
    </source>
</evidence>
<dbReference type="eggNOG" id="COG1546">
    <property type="taxonomic scope" value="Bacteria"/>
</dbReference>
<protein>
    <submittedName>
        <fullName evidence="2">CinA domain-containing protein</fullName>
    </submittedName>
</protein>
<dbReference type="Gene3D" id="3.90.950.20">
    <property type="entry name" value="CinA-like"/>
    <property type="match status" value="1"/>
</dbReference>
<dbReference type="SUPFAM" id="SSF142433">
    <property type="entry name" value="CinA-like"/>
    <property type="match status" value="1"/>
</dbReference>
<gene>
    <name evidence="2" type="ORF">EL18_01013</name>
</gene>
<organism evidence="2 3">
    <name type="scientific">Nitratireductor basaltis</name>
    <dbReference type="NCBI Taxonomy" id="472175"/>
    <lineage>
        <taxon>Bacteria</taxon>
        <taxon>Pseudomonadati</taxon>
        <taxon>Pseudomonadota</taxon>
        <taxon>Alphaproteobacteria</taxon>
        <taxon>Hyphomicrobiales</taxon>
        <taxon>Phyllobacteriaceae</taxon>
        <taxon>Nitratireductor</taxon>
    </lineage>
</organism>
<dbReference type="RefSeq" id="WP_036480418.1">
    <property type="nucleotide sequence ID" value="NZ_JMQM01000001.1"/>
</dbReference>
<dbReference type="OrthoDB" id="9801454at2"/>
<dbReference type="AlphaFoldDB" id="A0A084UAK0"/>